<evidence type="ECO:0000313" key="3">
    <source>
        <dbReference type="EMBL" id="TVY25890.1"/>
    </source>
</evidence>
<name>A0A8H8R1U7_9HELO</name>
<accession>A0A8H8R1U7</accession>
<proteinExistence type="predicted"/>
<comment type="caution">
    <text evidence="3">The sequence shown here is derived from an EMBL/GenBank/DDBJ whole genome shotgun (WGS) entry which is preliminary data.</text>
</comment>
<feature type="transmembrane region" description="Helical" evidence="2">
    <location>
        <begin position="30"/>
        <end position="48"/>
    </location>
</feature>
<sequence>MFKEVIVSGAIILGFLFNIAFVAHPNTASYTIAFIISLVGLSPFAVWWRYHATKRALREAGAVEEDEDIPLRSLSVGQLLGLHSATTPDLDVEQGKGWKAIPSAEASGSAGAEGSADMLQNSPGQPELES</sequence>
<dbReference type="EMBL" id="QGMH01000083">
    <property type="protein sequence ID" value="TVY25890.1"/>
    <property type="molecule type" value="Genomic_DNA"/>
</dbReference>
<dbReference type="Proteomes" id="UP000431533">
    <property type="component" value="Unassembled WGS sequence"/>
</dbReference>
<reference evidence="3 4" key="1">
    <citation type="submission" date="2018-05" db="EMBL/GenBank/DDBJ databases">
        <title>Genome sequencing and assembly of the regulated plant pathogen Lachnellula willkommii and related sister species for the development of diagnostic species identification markers.</title>
        <authorList>
            <person name="Giroux E."/>
            <person name="Bilodeau G."/>
        </authorList>
    </citation>
    <scope>NUCLEOTIDE SEQUENCE [LARGE SCALE GENOMIC DNA]</scope>
    <source>
        <strain evidence="3 4">CBS 185.66</strain>
    </source>
</reference>
<organism evidence="3 4">
    <name type="scientific">Lachnellula hyalina</name>
    <dbReference type="NCBI Taxonomy" id="1316788"/>
    <lineage>
        <taxon>Eukaryota</taxon>
        <taxon>Fungi</taxon>
        <taxon>Dikarya</taxon>
        <taxon>Ascomycota</taxon>
        <taxon>Pezizomycotina</taxon>
        <taxon>Leotiomycetes</taxon>
        <taxon>Helotiales</taxon>
        <taxon>Lachnaceae</taxon>
        <taxon>Lachnellula</taxon>
    </lineage>
</organism>
<evidence type="ECO:0000313" key="4">
    <source>
        <dbReference type="Proteomes" id="UP000431533"/>
    </source>
</evidence>
<dbReference type="AlphaFoldDB" id="A0A8H8R1U7"/>
<feature type="region of interest" description="Disordered" evidence="1">
    <location>
        <begin position="102"/>
        <end position="130"/>
    </location>
</feature>
<gene>
    <name evidence="3" type="ORF">LHYA1_G005683</name>
</gene>
<keyword evidence="2" id="KW-0472">Membrane</keyword>
<protein>
    <submittedName>
        <fullName evidence="3">Uncharacterized protein</fullName>
    </submittedName>
</protein>
<keyword evidence="4" id="KW-1185">Reference proteome</keyword>
<evidence type="ECO:0000256" key="2">
    <source>
        <dbReference type="SAM" id="Phobius"/>
    </source>
</evidence>
<dbReference type="OrthoDB" id="3546888at2759"/>
<feature type="compositionally biased region" description="Low complexity" evidence="1">
    <location>
        <begin position="103"/>
        <end position="116"/>
    </location>
</feature>
<keyword evidence="2" id="KW-1133">Transmembrane helix</keyword>
<dbReference type="RefSeq" id="XP_031004678.1">
    <property type="nucleotide sequence ID" value="XM_031150627.1"/>
</dbReference>
<dbReference type="GeneID" id="41985881"/>
<evidence type="ECO:0000256" key="1">
    <source>
        <dbReference type="SAM" id="MobiDB-lite"/>
    </source>
</evidence>
<feature type="transmembrane region" description="Helical" evidence="2">
    <location>
        <begin position="5"/>
        <end position="24"/>
    </location>
</feature>
<keyword evidence="2" id="KW-0812">Transmembrane</keyword>